<feature type="compositionally biased region" description="Basic and acidic residues" evidence="13">
    <location>
        <begin position="77"/>
        <end position="87"/>
    </location>
</feature>
<evidence type="ECO:0000256" key="11">
    <source>
        <dbReference type="ARBA" id="ARBA00025182"/>
    </source>
</evidence>
<protein>
    <recommendedName>
        <fullName evidence="3 12">Protein-export membrane protein SecG</fullName>
    </recommendedName>
</protein>
<dbReference type="KEGG" id="hba:Hbal_1693"/>
<feature type="region of interest" description="Disordered" evidence="13">
    <location>
        <begin position="77"/>
        <end position="156"/>
    </location>
</feature>
<evidence type="ECO:0000256" key="12">
    <source>
        <dbReference type="RuleBase" id="RU365087"/>
    </source>
</evidence>
<keyword evidence="10 12" id="KW-0472">Membrane</keyword>
<keyword evidence="6 12" id="KW-0812">Transmembrane</keyword>
<dbReference type="NCBIfam" id="TIGR00810">
    <property type="entry name" value="secG"/>
    <property type="match status" value="1"/>
</dbReference>
<keyword evidence="5 12" id="KW-1003">Cell membrane</keyword>
<comment type="similarity">
    <text evidence="2 12">Belongs to the SecG family.</text>
</comment>
<feature type="compositionally biased region" description="Acidic residues" evidence="13">
    <location>
        <begin position="131"/>
        <end position="141"/>
    </location>
</feature>
<evidence type="ECO:0000256" key="5">
    <source>
        <dbReference type="ARBA" id="ARBA00022475"/>
    </source>
</evidence>
<evidence type="ECO:0000256" key="2">
    <source>
        <dbReference type="ARBA" id="ARBA00008445"/>
    </source>
</evidence>
<dbReference type="Proteomes" id="UP000002745">
    <property type="component" value="Chromosome"/>
</dbReference>
<keyword evidence="9 12" id="KW-0811">Translocation</keyword>
<proteinExistence type="inferred from homology"/>
<evidence type="ECO:0000313" key="15">
    <source>
        <dbReference type="Proteomes" id="UP000002745"/>
    </source>
</evidence>
<evidence type="ECO:0000256" key="4">
    <source>
        <dbReference type="ARBA" id="ARBA00022448"/>
    </source>
</evidence>
<dbReference type="PRINTS" id="PR01651">
    <property type="entry name" value="SECGEXPORT"/>
</dbReference>
<dbReference type="GO" id="GO:0009306">
    <property type="term" value="P:protein secretion"/>
    <property type="evidence" value="ECO:0007669"/>
    <property type="project" value="UniProtKB-UniRule"/>
</dbReference>
<keyword evidence="4 12" id="KW-0813">Transport</keyword>
<sequence>MENALLALSLLSCIALIVTVLLQRSEGGALGMGGGGGGGLVSGRGAADTLVRATMILAAIFFITSLALTRINYEHSKDNSDVTRTLEETGGSLLDDVLGETSSTEGTTTNPTDLISEALSEESDTVPTESELSDSSEDVSDGTDNTANPSTSSENQ</sequence>
<dbReference type="HOGENOM" id="CLU_094156_5_0_5"/>
<reference evidence="15" key="1">
    <citation type="journal article" date="2011" name="J. Bacteriol.">
        <title>Genome sequences of eight morphologically diverse alphaproteobacteria.</title>
        <authorList>
            <consortium name="US DOE Joint Genome Institute"/>
            <person name="Brown P.J."/>
            <person name="Kysela D.T."/>
            <person name="Buechlein A."/>
            <person name="Hemmerich C."/>
            <person name="Brun Y.V."/>
        </authorList>
    </citation>
    <scope>NUCLEOTIDE SEQUENCE [LARGE SCALE GENOMIC DNA]</scope>
    <source>
        <strain evidence="15">ATCC 49814 / DSM 5838 / IFAM 1418</strain>
    </source>
</reference>
<accession>C6XJT6</accession>
<feature type="transmembrane region" description="Helical" evidence="12">
    <location>
        <begin position="51"/>
        <end position="69"/>
    </location>
</feature>
<dbReference type="RefSeq" id="WP_015827531.1">
    <property type="nucleotide sequence ID" value="NC_012982.1"/>
</dbReference>
<evidence type="ECO:0000256" key="3">
    <source>
        <dbReference type="ARBA" id="ARBA00017876"/>
    </source>
</evidence>
<dbReference type="PANTHER" id="PTHR34182:SF1">
    <property type="entry name" value="PROTEIN-EXPORT MEMBRANE PROTEIN SECG"/>
    <property type="match status" value="1"/>
</dbReference>
<evidence type="ECO:0000256" key="10">
    <source>
        <dbReference type="ARBA" id="ARBA00023136"/>
    </source>
</evidence>
<feature type="compositionally biased region" description="Low complexity" evidence="13">
    <location>
        <begin position="99"/>
        <end position="109"/>
    </location>
</feature>
<dbReference type="Pfam" id="PF03840">
    <property type="entry name" value="SecG"/>
    <property type="match status" value="1"/>
</dbReference>
<evidence type="ECO:0000256" key="13">
    <source>
        <dbReference type="SAM" id="MobiDB-lite"/>
    </source>
</evidence>
<dbReference type="eggNOG" id="COG1314">
    <property type="taxonomic scope" value="Bacteria"/>
</dbReference>
<comment type="function">
    <text evidence="11 12">Involved in protein export. Participates in an early event of protein translocation.</text>
</comment>
<dbReference type="GO" id="GO:0065002">
    <property type="term" value="P:intracellular protein transmembrane transport"/>
    <property type="evidence" value="ECO:0007669"/>
    <property type="project" value="TreeGrafter"/>
</dbReference>
<dbReference type="GO" id="GO:0043952">
    <property type="term" value="P:protein transport by the Sec complex"/>
    <property type="evidence" value="ECO:0007669"/>
    <property type="project" value="TreeGrafter"/>
</dbReference>
<keyword evidence="8 12" id="KW-1133">Transmembrane helix</keyword>
<name>C6XJT6_HIRBI</name>
<evidence type="ECO:0000313" key="14">
    <source>
        <dbReference type="EMBL" id="ACT59381.1"/>
    </source>
</evidence>
<dbReference type="PANTHER" id="PTHR34182">
    <property type="entry name" value="PROTEIN-EXPORT MEMBRANE PROTEIN SECG"/>
    <property type="match status" value="1"/>
</dbReference>
<evidence type="ECO:0000256" key="7">
    <source>
        <dbReference type="ARBA" id="ARBA00022927"/>
    </source>
</evidence>
<keyword evidence="15" id="KW-1185">Reference proteome</keyword>
<gene>
    <name evidence="14" type="ordered locus">Hbal_1693</name>
</gene>
<organism evidence="14 15">
    <name type="scientific">Hirschia baltica (strain ATCC 49814 / DSM 5838 / IFAM 1418)</name>
    <dbReference type="NCBI Taxonomy" id="582402"/>
    <lineage>
        <taxon>Bacteria</taxon>
        <taxon>Pseudomonadati</taxon>
        <taxon>Pseudomonadota</taxon>
        <taxon>Alphaproteobacteria</taxon>
        <taxon>Hyphomonadales</taxon>
        <taxon>Hyphomonadaceae</taxon>
        <taxon>Hirschia</taxon>
    </lineage>
</organism>
<dbReference type="AlphaFoldDB" id="C6XJT6"/>
<keyword evidence="7 12" id="KW-0653">Protein transport</keyword>
<dbReference type="GO" id="GO:0015450">
    <property type="term" value="F:protein-transporting ATPase activity"/>
    <property type="evidence" value="ECO:0007669"/>
    <property type="project" value="UniProtKB-UniRule"/>
</dbReference>
<dbReference type="GO" id="GO:0005886">
    <property type="term" value="C:plasma membrane"/>
    <property type="evidence" value="ECO:0007669"/>
    <property type="project" value="UniProtKB-SubCell"/>
</dbReference>
<dbReference type="EMBL" id="CP001678">
    <property type="protein sequence ID" value="ACT59381.1"/>
    <property type="molecule type" value="Genomic_DNA"/>
</dbReference>
<comment type="caution">
    <text evidence="12">Lacks conserved residue(s) required for the propagation of feature annotation.</text>
</comment>
<dbReference type="OrthoDB" id="7619647at2"/>
<comment type="subcellular location">
    <subcellularLocation>
        <location evidence="1 12">Cell membrane</location>
        <topology evidence="1 12">Multi-pass membrane protein</topology>
    </subcellularLocation>
</comment>
<evidence type="ECO:0000256" key="6">
    <source>
        <dbReference type="ARBA" id="ARBA00022692"/>
    </source>
</evidence>
<dbReference type="STRING" id="582402.Hbal_1693"/>
<evidence type="ECO:0000256" key="8">
    <source>
        <dbReference type="ARBA" id="ARBA00022989"/>
    </source>
</evidence>
<dbReference type="InterPro" id="IPR004692">
    <property type="entry name" value="SecG"/>
</dbReference>
<feature type="compositionally biased region" description="Polar residues" evidence="13">
    <location>
        <begin position="142"/>
        <end position="156"/>
    </location>
</feature>
<evidence type="ECO:0000256" key="1">
    <source>
        <dbReference type="ARBA" id="ARBA00004651"/>
    </source>
</evidence>
<evidence type="ECO:0000256" key="9">
    <source>
        <dbReference type="ARBA" id="ARBA00023010"/>
    </source>
</evidence>